<comment type="caution">
    <text evidence="1">The sequence shown here is derived from an EMBL/GenBank/DDBJ whole genome shotgun (WGS) entry which is preliminary data.</text>
</comment>
<name>W9VMI4_9EURO</name>
<dbReference type="HOGENOM" id="CLU_1481842_0_0_1"/>
<accession>W9VMI4</accession>
<organism evidence="1 2">
    <name type="scientific">Cladophialophora yegresii CBS 114405</name>
    <dbReference type="NCBI Taxonomy" id="1182544"/>
    <lineage>
        <taxon>Eukaryota</taxon>
        <taxon>Fungi</taxon>
        <taxon>Dikarya</taxon>
        <taxon>Ascomycota</taxon>
        <taxon>Pezizomycotina</taxon>
        <taxon>Eurotiomycetes</taxon>
        <taxon>Chaetothyriomycetidae</taxon>
        <taxon>Chaetothyriales</taxon>
        <taxon>Herpotrichiellaceae</taxon>
        <taxon>Cladophialophora</taxon>
    </lineage>
</organism>
<protein>
    <submittedName>
        <fullName evidence="1">Uncharacterized protein</fullName>
    </submittedName>
</protein>
<sequence>MSCEQRYDYSYYEEFVENDLPDLNLFSLPELELFELPSPELSDNSTLAAMTELSSSGMPGNCLGLSQGIGMSFSNGPDTSEQCHPSLMEGDAARGLELDSLGTMQPEASNVFTIRDQATTVKLGAENSHCLGDDVQPFDNSAGSSTAQLPFETMDSDAPSHPVVLNNASAQGACRYNRGVKS</sequence>
<reference evidence="1 2" key="1">
    <citation type="submission" date="2013-03" db="EMBL/GenBank/DDBJ databases">
        <title>The Genome Sequence of Cladophialophora yegresii CBS 114405.</title>
        <authorList>
            <consortium name="The Broad Institute Genomics Platform"/>
            <person name="Cuomo C."/>
            <person name="de Hoog S."/>
            <person name="Gorbushina A."/>
            <person name="Walker B."/>
            <person name="Young S.K."/>
            <person name="Zeng Q."/>
            <person name="Gargeya S."/>
            <person name="Fitzgerald M."/>
            <person name="Haas B."/>
            <person name="Abouelleil A."/>
            <person name="Allen A.W."/>
            <person name="Alvarado L."/>
            <person name="Arachchi H.M."/>
            <person name="Berlin A.M."/>
            <person name="Chapman S.B."/>
            <person name="Gainer-Dewar J."/>
            <person name="Goldberg J."/>
            <person name="Griggs A."/>
            <person name="Gujja S."/>
            <person name="Hansen M."/>
            <person name="Howarth C."/>
            <person name="Imamovic A."/>
            <person name="Ireland A."/>
            <person name="Larimer J."/>
            <person name="McCowan C."/>
            <person name="Murphy C."/>
            <person name="Pearson M."/>
            <person name="Poon T.W."/>
            <person name="Priest M."/>
            <person name="Roberts A."/>
            <person name="Saif S."/>
            <person name="Shea T."/>
            <person name="Sisk P."/>
            <person name="Sykes S."/>
            <person name="Wortman J."/>
            <person name="Nusbaum C."/>
            <person name="Birren B."/>
        </authorList>
    </citation>
    <scope>NUCLEOTIDE SEQUENCE [LARGE SCALE GENOMIC DNA]</scope>
    <source>
        <strain evidence="1 2">CBS 114405</strain>
    </source>
</reference>
<keyword evidence="2" id="KW-1185">Reference proteome</keyword>
<evidence type="ECO:0000313" key="1">
    <source>
        <dbReference type="EMBL" id="EXJ56743.1"/>
    </source>
</evidence>
<dbReference type="GeneID" id="19181662"/>
<proteinExistence type="predicted"/>
<dbReference type="AlphaFoldDB" id="W9VMI4"/>
<dbReference type="EMBL" id="AMGW01000005">
    <property type="protein sequence ID" value="EXJ56743.1"/>
    <property type="molecule type" value="Genomic_DNA"/>
</dbReference>
<gene>
    <name evidence="1" type="ORF">A1O7_07087</name>
</gene>
<dbReference type="STRING" id="1182544.W9VMI4"/>
<dbReference type="Proteomes" id="UP000019473">
    <property type="component" value="Unassembled WGS sequence"/>
</dbReference>
<evidence type="ECO:0000313" key="2">
    <source>
        <dbReference type="Proteomes" id="UP000019473"/>
    </source>
</evidence>
<dbReference type="VEuPathDB" id="FungiDB:A1O7_07087"/>
<dbReference type="RefSeq" id="XP_007759277.1">
    <property type="nucleotide sequence ID" value="XM_007761087.1"/>
</dbReference>